<gene>
    <name evidence="2" type="ORF">ACH5RR_018225</name>
</gene>
<dbReference type="EMBL" id="JBJUIK010000008">
    <property type="protein sequence ID" value="KAL3520076.1"/>
    <property type="molecule type" value="Genomic_DNA"/>
</dbReference>
<name>A0ABD2ZMI3_9GENT</name>
<dbReference type="Proteomes" id="UP001630127">
    <property type="component" value="Unassembled WGS sequence"/>
</dbReference>
<feature type="compositionally biased region" description="Polar residues" evidence="1">
    <location>
        <begin position="46"/>
        <end position="56"/>
    </location>
</feature>
<feature type="compositionally biased region" description="Basic and acidic residues" evidence="1">
    <location>
        <begin position="24"/>
        <end position="42"/>
    </location>
</feature>
<organism evidence="2 3">
    <name type="scientific">Cinchona calisaya</name>
    <dbReference type="NCBI Taxonomy" id="153742"/>
    <lineage>
        <taxon>Eukaryota</taxon>
        <taxon>Viridiplantae</taxon>
        <taxon>Streptophyta</taxon>
        <taxon>Embryophyta</taxon>
        <taxon>Tracheophyta</taxon>
        <taxon>Spermatophyta</taxon>
        <taxon>Magnoliopsida</taxon>
        <taxon>eudicotyledons</taxon>
        <taxon>Gunneridae</taxon>
        <taxon>Pentapetalae</taxon>
        <taxon>asterids</taxon>
        <taxon>lamiids</taxon>
        <taxon>Gentianales</taxon>
        <taxon>Rubiaceae</taxon>
        <taxon>Cinchonoideae</taxon>
        <taxon>Cinchoneae</taxon>
        <taxon>Cinchona</taxon>
    </lineage>
</organism>
<keyword evidence="3" id="KW-1185">Reference proteome</keyword>
<feature type="region of interest" description="Disordered" evidence="1">
    <location>
        <begin position="24"/>
        <end position="56"/>
    </location>
</feature>
<comment type="caution">
    <text evidence="2">The sequence shown here is derived from an EMBL/GenBank/DDBJ whole genome shotgun (WGS) entry which is preliminary data.</text>
</comment>
<evidence type="ECO:0000256" key="1">
    <source>
        <dbReference type="SAM" id="MobiDB-lite"/>
    </source>
</evidence>
<protein>
    <submittedName>
        <fullName evidence="2">Uncharacterized protein</fullName>
    </submittedName>
</protein>
<proteinExistence type="predicted"/>
<dbReference type="AlphaFoldDB" id="A0ABD2ZMI3"/>
<sequence>MAECRVHPERLNKVVKSKNPIVEKEKKFDEAPNTKESLRVGMEKTQMLSRPGSSEQDQLAMEEFNSAIHSSGLQELNFSGSSYTWEAVRNVRAVFE</sequence>
<reference evidence="2 3" key="1">
    <citation type="submission" date="2024-11" db="EMBL/GenBank/DDBJ databases">
        <title>A near-complete genome assembly of Cinchona calisaya.</title>
        <authorList>
            <person name="Lian D.C."/>
            <person name="Zhao X.W."/>
            <person name="Wei L."/>
        </authorList>
    </citation>
    <scope>NUCLEOTIDE SEQUENCE [LARGE SCALE GENOMIC DNA]</scope>
    <source>
        <tissue evidence="2">Nenye</tissue>
    </source>
</reference>
<evidence type="ECO:0000313" key="2">
    <source>
        <dbReference type="EMBL" id="KAL3520076.1"/>
    </source>
</evidence>
<evidence type="ECO:0000313" key="3">
    <source>
        <dbReference type="Proteomes" id="UP001630127"/>
    </source>
</evidence>
<accession>A0ABD2ZMI3</accession>